<dbReference type="PANTHER" id="PTHR33307">
    <property type="entry name" value="ALPHA-RHAMNOSIDASE (EUROFUNG)"/>
    <property type="match status" value="1"/>
</dbReference>
<dbReference type="Pfam" id="PF17390">
    <property type="entry name" value="Bac_rhamnosid_C"/>
    <property type="match status" value="1"/>
</dbReference>
<dbReference type="Gene3D" id="2.60.120.260">
    <property type="entry name" value="Galactose-binding domain-like"/>
    <property type="match status" value="2"/>
</dbReference>
<dbReference type="InterPro" id="IPR016007">
    <property type="entry name" value="Alpha_rhamnosid"/>
</dbReference>
<dbReference type="InterPro" id="IPR013783">
    <property type="entry name" value="Ig-like_fold"/>
</dbReference>
<proteinExistence type="predicted"/>
<feature type="domain" description="Alpha-L-rhamnosidase six-hairpin glycosidase" evidence="6">
    <location>
        <begin position="446"/>
        <end position="800"/>
    </location>
</feature>
<dbReference type="Proteomes" id="UP000622317">
    <property type="component" value="Unassembled WGS sequence"/>
</dbReference>
<dbReference type="InterPro" id="IPR035398">
    <property type="entry name" value="Bac_rhamnosid_C"/>
</dbReference>
<accession>A0A927F843</accession>
<dbReference type="GO" id="GO:0030596">
    <property type="term" value="F:alpha-L-rhamnosidase activity"/>
    <property type="evidence" value="ECO:0007669"/>
    <property type="project" value="UniProtKB-EC"/>
</dbReference>
<comment type="caution">
    <text evidence="8">The sequence shown here is derived from an EMBL/GenBank/DDBJ whole genome shotgun (WGS) entry which is preliminary data.</text>
</comment>
<gene>
    <name evidence="8" type="ORF">IEN85_11025</name>
</gene>
<dbReference type="Pfam" id="PF05592">
    <property type="entry name" value="Bac_rhamnosid"/>
    <property type="match status" value="1"/>
</dbReference>
<dbReference type="Pfam" id="PF17389">
    <property type="entry name" value="Bac_rhamnosid6H"/>
    <property type="match status" value="1"/>
</dbReference>
<reference evidence="8" key="1">
    <citation type="submission" date="2020-09" db="EMBL/GenBank/DDBJ databases">
        <title>Pelagicoccus enzymogenes sp. nov. with an EPS production, isolated from marine sediment.</title>
        <authorList>
            <person name="Feng X."/>
        </authorList>
    </citation>
    <scope>NUCLEOTIDE SEQUENCE</scope>
    <source>
        <strain evidence="8">NFK12</strain>
    </source>
</reference>
<evidence type="ECO:0000259" key="6">
    <source>
        <dbReference type="Pfam" id="PF17389"/>
    </source>
</evidence>
<dbReference type="RefSeq" id="WP_191617141.1">
    <property type="nucleotide sequence ID" value="NZ_JACYFG010000032.1"/>
</dbReference>
<feature type="domain" description="Alpha-L-rhamnosidase C-terminal" evidence="7">
    <location>
        <begin position="809"/>
        <end position="872"/>
    </location>
</feature>
<dbReference type="SUPFAM" id="SSF48208">
    <property type="entry name" value="Six-hairpin glycosidases"/>
    <property type="match status" value="1"/>
</dbReference>
<sequence>MSPKFKNTPEASRNSAPSVTNLRVNLRENPIGICARKPRLSWRQVDKRYGAAQMAYRIQAATSPHNFAQQDLLWDTGRIDTDVSLDIAYDGPLLSSRERVYWRVAIWDAWGKLSKWSKTAFFEAGLLEPSDWQAKWIGRLDKGDKGSVPSPYLRKEFSLRDEPVRSARLYVTARGLFEASINGAKVSEDRFAPGWTEYRKTIPYLTYDVSKLLNKNVNAIGVVLGDGWYRGNLFFPPTRANYGDQLSLLCQLEIDYADGKRQVVKSDEEWASSTGPIRASDIYDGESYDARKEMPGWNKPDFRSSSSWKAAHTFPPPNADILPRNGPLTRSQENLKAISITAHSRDRYIFDFGQNMTGAVELKINGEAGQKIILRFAEMLKSDGTLYLDNLRSAKATDQYICSGEADETYFPTFTYHGFRYVQISGLKTKPTKNTLTAHVLHCDMERTGNFECSNPQLNQLQSNIQWGQKGNFLELPTDCPQRDERLGWTGDAQVFIPTATFNYDVSSFFVQWIQTLNDGQTGDGAYPDIAPDVFSLRRDLKFAIDTNSHRHGNAGWADAGIICPWEIYRAYGDATLLEGYYSHMVSWIDYQEGTSNGLIRPATAYGDWLAVDAIRPDWSSTPCELVGTAYFARTTDIMIRIANLFGYEEDIERFTKLRNDIRIAFRKEFVSPNGLLVGDSQTAYLLALAFDLLESPQRERSLKRLVQLIERRENHLSTGFLGPPLLCPVLSRYGLHDLAYRILLQTSYPGWLYPIENGATTMWERWNSWTKDSGFGDDGMNSFNHYAYGAIGEWLYRAVGGIDQTSKSIGYKKLLIRPQAGGGLQWAKTSLQTPQGLARCEWSIEGTTFELLVEIPPNAIAEVHVPARNSDSIEFLSEPTWERIHTKPYTYGQQAGIYTLPAGVFRFRSQR</sequence>
<feature type="domain" description="Alpha-L-rhamnosidase concanavalin-like" evidence="4">
    <location>
        <begin position="345"/>
        <end position="442"/>
    </location>
</feature>
<evidence type="ECO:0000313" key="9">
    <source>
        <dbReference type="Proteomes" id="UP000622317"/>
    </source>
</evidence>
<protein>
    <recommendedName>
        <fullName evidence="2">alpha-L-rhamnosidase</fullName>
        <ecNumber evidence="2">3.2.1.40</ecNumber>
    </recommendedName>
</protein>
<dbReference type="GO" id="GO:0005975">
    <property type="term" value="P:carbohydrate metabolic process"/>
    <property type="evidence" value="ECO:0007669"/>
    <property type="project" value="InterPro"/>
</dbReference>
<dbReference type="InterPro" id="IPR008928">
    <property type="entry name" value="6-hairpin_glycosidase_sf"/>
</dbReference>
<evidence type="ECO:0000256" key="2">
    <source>
        <dbReference type="ARBA" id="ARBA00012652"/>
    </source>
</evidence>
<organism evidence="8 9">
    <name type="scientific">Pelagicoccus enzymogenes</name>
    <dbReference type="NCBI Taxonomy" id="2773457"/>
    <lineage>
        <taxon>Bacteria</taxon>
        <taxon>Pseudomonadati</taxon>
        <taxon>Verrucomicrobiota</taxon>
        <taxon>Opitutia</taxon>
        <taxon>Puniceicoccales</taxon>
        <taxon>Pelagicoccaceae</taxon>
        <taxon>Pelagicoccus</taxon>
    </lineage>
</organism>
<dbReference type="Gene3D" id="1.50.10.10">
    <property type="match status" value="1"/>
</dbReference>
<evidence type="ECO:0000256" key="3">
    <source>
        <dbReference type="ARBA" id="ARBA00022801"/>
    </source>
</evidence>
<dbReference type="EC" id="3.2.1.40" evidence="2"/>
<dbReference type="InterPro" id="IPR012341">
    <property type="entry name" value="6hp_glycosidase-like_sf"/>
</dbReference>
<dbReference type="InterPro" id="IPR035396">
    <property type="entry name" value="Bac_rhamnosid6H"/>
</dbReference>
<dbReference type="PANTHER" id="PTHR33307:SF6">
    <property type="entry name" value="ALPHA-RHAMNOSIDASE (EUROFUNG)-RELATED"/>
    <property type="match status" value="1"/>
</dbReference>
<name>A0A927F843_9BACT</name>
<dbReference type="InterPro" id="IPR013737">
    <property type="entry name" value="Bac_rhamnosid_N"/>
</dbReference>
<evidence type="ECO:0000259" key="4">
    <source>
        <dbReference type="Pfam" id="PF05592"/>
    </source>
</evidence>
<feature type="domain" description="Bacterial alpha-L-rhamnosidase N-terminal" evidence="5">
    <location>
        <begin position="164"/>
        <end position="328"/>
    </location>
</feature>
<dbReference type="Pfam" id="PF25788">
    <property type="entry name" value="Ig_Rha78A_N"/>
    <property type="match status" value="1"/>
</dbReference>
<dbReference type="EMBL" id="JACYFG010000032">
    <property type="protein sequence ID" value="MBD5780022.1"/>
    <property type="molecule type" value="Genomic_DNA"/>
</dbReference>
<evidence type="ECO:0000313" key="8">
    <source>
        <dbReference type="EMBL" id="MBD5780022.1"/>
    </source>
</evidence>
<keyword evidence="9" id="KW-1185">Reference proteome</keyword>
<comment type="catalytic activity">
    <reaction evidence="1">
        <text>Hydrolysis of terminal non-reducing alpha-L-rhamnose residues in alpha-L-rhamnosides.</text>
        <dbReference type="EC" id="3.2.1.40"/>
    </reaction>
</comment>
<keyword evidence="3 8" id="KW-0378">Hydrolase</keyword>
<evidence type="ECO:0000259" key="7">
    <source>
        <dbReference type="Pfam" id="PF17390"/>
    </source>
</evidence>
<dbReference type="PIRSF" id="PIRSF010631">
    <property type="entry name" value="A-rhamnsds"/>
    <property type="match status" value="1"/>
</dbReference>
<dbReference type="AlphaFoldDB" id="A0A927F843"/>
<dbReference type="InterPro" id="IPR008902">
    <property type="entry name" value="Rhamnosid_concanavalin"/>
</dbReference>
<evidence type="ECO:0000256" key="1">
    <source>
        <dbReference type="ARBA" id="ARBA00001445"/>
    </source>
</evidence>
<evidence type="ECO:0000259" key="5">
    <source>
        <dbReference type="Pfam" id="PF08531"/>
    </source>
</evidence>
<dbReference type="Gene3D" id="2.60.40.10">
    <property type="entry name" value="Immunoglobulins"/>
    <property type="match status" value="1"/>
</dbReference>
<dbReference type="Gene3D" id="2.60.420.10">
    <property type="entry name" value="Maltose phosphorylase, domain 3"/>
    <property type="match status" value="1"/>
</dbReference>
<dbReference type="Pfam" id="PF08531">
    <property type="entry name" value="Bac_rhamnosid_N"/>
    <property type="match status" value="1"/>
</dbReference>